<dbReference type="InterPro" id="IPR009061">
    <property type="entry name" value="DNA-bd_dom_put_sf"/>
</dbReference>
<protein>
    <submittedName>
        <fullName evidence="7">MerR family transcriptional regulator</fullName>
    </submittedName>
</protein>
<dbReference type="PROSITE" id="PS50937">
    <property type="entry name" value="HTH_MERR_2"/>
    <property type="match status" value="1"/>
</dbReference>
<dbReference type="InterPro" id="IPR000551">
    <property type="entry name" value="MerR-type_HTH_dom"/>
</dbReference>
<dbReference type="InterPro" id="IPR012925">
    <property type="entry name" value="TipAS_dom"/>
</dbReference>
<reference evidence="7 8" key="1">
    <citation type="submission" date="2018-08" db="EMBL/GenBank/DDBJ databases">
        <title>A genome reference for cultivated species of the human gut microbiota.</title>
        <authorList>
            <person name="Zou Y."/>
            <person name="Xue W."/>
            <person name="Luo G."/>
        </authorList>
    </citation>
    <scope>NUCLEOTIDE SEQUENCE [LARGE SCALE GENOMIC DNA]</scope>
    <source>
        <strain evidence="7 8">AM22-21LB</strain>
    </source>
</reference>
<dbReference type="Pfam" id="PF13411">
    <property type="entry name" value="MerR_1"/>
    <property type="match status" value="1"/>
</dbReference>
<dbReference type="Gene3D" id="1.10.1660.10">
    <property type="match status" value="1"/>
</dbReference>
<dbReference type="InterPro" id="IPR036244">
    <property type="entry name" value="TipA-like_antibiotic-bd"/>
</dbReference>
<dbReference type="PANTHER" id="PTHR30204">
    <property type="entry name" value="REDOX-CYCLING DRUG-SENSING TRANSCRIPTIONAL ACTIVATOR SOXR"/>
    <property type="match status" value="1"/>
</dbReference>
<organism evidence="7 8">
    <name type="scientific">Roseburia intestinalis</name>
    <dbReference type="NCBI Taxonomy" id="166486"/>
    <lineage>
        <taxon>Bacteria</taxon>
        <taxon>Bacillati</taxon>
        <taxon>Bacillota</taxon>
        <taxon>Clostridia</taxon>
        <taxon>Lachnospirales</taxon>
        <taxon>Lachnospiraceae</taxon>
        <taxon>Roseburia</taxon>
    </lineage>
</organism>
<feature type="domain" description="HTH merR-type" evidence="5">
    <location>
        <begin position="1"/>
        <end position="70"/>
    </location>
</feature>
<evidence type="ECO:0000313" key="8">
    <source>
        <dbReference type="Proteomes" id="UP000284051"/>
    </source>
</evidence>
<dbReference type="EMBL" id="QRID01000001">
    <property type="protein sequence ID" value="RHG30918.1"/>
    <property type="molecule type" value="Genomic_DNA"/>
</dbReference>
<dbReference type="SUPFAM" id="SSF89082">
    <property type="entry name" value="Antibiotic binding domain of TipA-like multidrug resistance regulators"/>
    <property type="match status" value="1"/>
</dbReference>
<proteinExistence type="predicted"/>
<dbReference type="Gene3D" id="1.10.490.50">
    <property type="entry name" value="Antibiotic binding domain of TipA-like multidrug resistance regulators"/>
    <property type="match status" value="1"/>
</dbReference>
<evidence type="ECO:0000256" key="4">
    <source>
        <dbReference type="ARBA" id="ARBA00023163"/>
    </source>
</evidence>
<dbReference type="Proteomes" id="UP000284051">
    <property type="component" value="Unassembled WGS sequence"/>
</dbReference>
<dbReference type="InterPro" id="IPR047057">
    <property type="entry name" value="MerR_fam"/>
</dbReference>
<keyword evidence="2" id="KW-0238">DNA-binding</keyword>
<evidence type="ECO:0000313" key="6">
    <source>
        <dbReference type="EMBL" id="MVQ45127.1"/>
    </source>
</evidence>
<dbReference type="EMBL" id="WGGT01000004">
    <property type="protein sequence ID" value="MVQ45127.1"/>
    <property type="molecule type" value="Genomic_DNA"/>
</dbReference>
<keyword evidence="1" id="KW-0805">Transcription regulation</keyword>
<sequence length="242" mass="27693">MMTVNEVSKLTGVSIRTLQYYDTIGLLKPDGYTASGYRLYDDTALERLQQILLFKELEFPLKEIKRIIDAPDFDRDKALSQQIELLTMKKEHLEGLIAFARKIKTTGVNKMDFNVFNTAKMDEYAREAKKQWGQTAEYKEYEEKTKNQSSETQKTAWKNLMLIFVEFGKIKNKEPGSKEVQLLVKNLQDYISEHFYQCSNEILNGLGKMYASGAEFTENIDKAAGAGTAAFVAEAIEIYTAR</sequence>
<evidence type="ECO:0000313" key="7">
    <source>
        <dbReference type="EMBL" id="RHG30918.1"/>
    </source>
</evidence>
<evidence type="ECO:0000256" key="2">
    <source>
        <dbReference type="ARBA" id="ARBA00023125"/>
    </source>
</evidence>
<comment type="caution">
    <text evidence="7">The sequence shown here is derived from an EMBL/GenBank/DDBJ whole genome shotgun (WGS) entry which is preliminary data.</text>
</comment>
<gene>
    <name evidence="7" type="ORF">DW264_01355</name>
    <name evidence="6" type="ORF">GCK47_05290</name>
</gene>
<evidence type="ECO:0000313" key="9">
    <source>
        <dbReference type="Proteomes" id="UP000479531"/>
    </source>
</evidence>
<dbReference type="SUPFAM" id="SSF46955">
    <property type="entry name" value="Putative DNA-binding domain"/>
    <property type="match status" value="1"/>
</dbReference>
<evidence type="ECO:0000259" key="5">
    <source>
        <dbReference type="PROSITE" id="PS50937"/>
    </source>
</evidence>
<dbReference type="CDD" id="cd01106">
    <property type="entry name" value="HTH_TipAL-Mta"/>
    <property type="match status" value="1"/>
</dbReference>
<dbReference type="Proteomes" id="UP000479531">
    <property type="component" value="Unassembled WGS sequence"/>
</dbReference>
<dbReference type="RefSeq" id="WP_118771852.1">
    <property type="nucleotide sequence ID" value="NZ_JADNLD010000016.1"/>
</dbReference>
<dbReference type="GO" id="GO:0003700">
    <property type="term" value="F:DNA-binding transcription factor activity"/>
    <property type="evidence" value="ECO:0007669"/>
    <property type="project" value="InterPro"/>
</dbReference>
<dbReference type="PANTHER" id="PTHR30204:SF90">
    <property type="entry name" value="HTH-TYPE TRANSCRIPTIONAL ACTIVATOR MTA"/>
    <property type="match status" value="1"/>
</dbReference>
<keyword evidence="3" id="KW-0010">Activator</keyword>
<evidence type="ECO:0000256" key="1">
    <source>
        <dbReference type="ARBA" id="ARBA00023015"/>
    </source>
</evidence>
<dbReference type="AlphaFoldDB" id="A0A3R6DMS7"/>
<dbReference type="PRINTS" id="PR00040">
    <property type="entry name" value="HTHMERR"/>
</dbReference>
<dbReference type="Pfam" id="PF07739">
    <property type="entry name" value="TipAS"/>
    <property type="match status" value="1"/>
</dbReference>
<accession>A0A3R6DMS7</accession>
<keyword evidence="4" id="KW-0804">Transcription</keyword>
<name>A0A3R6DMS7_9FIRM</name>
<evidence type="ECO:0000256" key="3">
    <source>
        <dbReference type="ARBA" id="ARBA00023159"/>
    </source>
</evidence>
<dbReference type="SMART" id="SM00422">
    <property type="entry name" value="HTH_MERR"/>
    <property type="match status" value="1"/>
</dbReference>
<reference evidence="6 9" key="2">
    <citation type="submission" date="2019-10" db="EMBL/GenBank/DDBJ databases">
        <title>Roseburia spp. ameliorate alcoholic fatty liver via restoration of gut barrier function.</title>
        <authorList>
            <person name="Seo B."/>
            <person name="Ko G."/>
        </authorList>
    </citation>
    <scope>NUCLEOTIDE SEQUENCE [LARGE SCALE GENOMIC DNA]</scope>
    <source>
        <strain evidence="6 9">SNUG30017</strain>
    </source>
</reference>
<dbReference type="GO" id="GO:0003677">
    <property type="term" value="F:DNA binding"/>
    <property type="evidence" value="ECO:0007669"/>
    <property type="project" value="UniProtKB-KW"/>
</dbReference>